<dbReference type="PRINTS" id="PR00019">
    <property type="entry name" value="LEURICHRPT"/>
</dbReference>
<dbReference type="SMART" id="SM00369">
    <property type="entry name" value="LRR_TYP"/>
    <property type="match status" value="9"/>
</dbReference>
<keyword evidence="4" id="KW-1185">Reference proteome</keyword>
<dbReference type="InterPro" id="IPR050333">
    <property type="entry name" value="SLRP"/>
</dbReference>
<dbReference type="Pfam" id="PF13855">
    <property type="entry name" value="LRR_8"/>
    <property type="match status" value="2"/>
</dbReference>
<sequence length="513" mass="58997">MLNKTPVQAVNLHVIAELPRLQFLDLTRNRIHSLYCTPGLAKTPMLAIVYLSYNKLRSINMNLFHAMDSLEMLDLSHNLISVMSGSLVSRSLSFLDLSHNKLLEFDSCQWSLPNIYNLVVNDNLLELLPRCIEQTFGNVSFIDFHNNRFRRDEMFRFGKLENLAYLTLDHNQLTYVTLDKSTIPSKMSYLSLSCNKLTHFAMSYVPSKDVFVDVTKNCIVSVDWNKVSTNLTKLTMEGNPAFICWTTLLQPSTALRFHCDPDFICELWNWNPREEGTFVLYHIPKAYRTLELHNLLASSASSKLFEIFETLRQDKEVTLRVQVSTLRTFVLENDAYYVVMDFEKTHLSSISFGRNSRLKLLMIKRSKLTQLPRTIDRLKALNRLTLSHSLIQAVNLNVIAELPNLMYLDLSRNKIHSLYFTAQKALIPNLVDVYLGYNMLRSINMNLFHTMTSLENIDLSHNLIGVVSGSLTASNLTFLDLSFNRLSTLDCCEWSIPNIQNLVADNNLFQLLP</sequence>
<dbReference type="AlphaFoldDB" id="A0A182S633"/>
<dbReference type="EnsemblMetazoa" id="AMAM000382-RA">
    <property type="protein sequence ID" value="AMAM000382-PA"/>
    <property type="gene ID" value="AMAM000382"/>
</dbReference>
<name>A0A182S633_9DIPT</name>
<dbReference type="InterPro" id="IPR032675">
    <property type="entry name" value="LRR_dom_sf"/>
</dbReference>
<dbReference type="GO" id="GO:0005615">
    <property type="term" value="C:extracellular space"/>
    <property type="evidence" value="ECO:0007669"/>
    <property type="project" value="TreeGrafter"/>
</dbReference>
<proteinExistence type="predicted"/>
<protein>
    <submittedName>
        <fullName evidence="3">Uncharacterized protein</fullName>
    </submittedName>
</protein>
<dbReference type="Proteomes" id="UP000075901">
    <property type="component" value="Unassembled WGS sequence"/>
</dbReference>
<evidence type="ECO:0000313" key="3">
    <source>
        <dbReference type="EnsemblMetazoa" id="AMAM000382-PA"/>
    </source>
</evidence>
<dbReference type="VEuPathDB" id="VectorBase:AMAM000382"/>
<keyword evidence="1" id="KW-0433">Leucine-rich repeat</keyword>
<accession>A0A182S633</accession>
<dbReference type="SUPFAM" id="SSF52058">
    <property type="entry name" value="L domain-like"/>
    <property type="match status" value="2"/>
</dbReference>
<dbReference type="PANTHER" id="PTHR45712:SF22">
    <property type="entry name" value="INSULIN-LIKE GROWTH FACTOR-BINDING PROTEIN COMPLEX ACID LABILE SUBUNIT"/>
    <property type="match status" value="1"/>
</dbReference>
<evidence type="ECO:0000256" key="2">
    <source>
        <dbReference type="ARBA" id="ARBA00022737"/>
    </source>
</evidence>
<keyword evidence="2" id="KW-0677">Repeat</keyword>
<reference evidence="4" key="1">
    <citation type="submission" date="2013-09" db="EMBL/GenBank/DDBJ databases">
        <title>The Genome Sequence of Anopheles maculatus species B.</title>
        <authorList>
            <consortium name="The Broad Institute Genomics Platform"/>
            <person name="Neafsey D.E."/>
            <person name="Besansky N."/>
            <person name="Howell P."/>
            <person name="Walton C."/>
            <person name="Young S.K."/>
            <person name="Zeng Q."/>
            <person name="Gargeya S."/>
            <person name="Fitzgerald M."/>
            <person name="Haas B."/>
            <person name="Abouelleil A."/>
            <person name="Allen A.W."/>
            <person name="Alvarado L."/>
            <person name="Arachchi H.M."/>
            <person name="Berlin A.M."/>
            <person name="Chapman S.B."/>
            <person name="Gainer-Dewar J."/>
            <person name="Goldberg J."/>
            <person name="Griggs A."/>
            <person name="Gujja S."/>
            <person name="Hansen M."/>
            <person name="Howarth C."/>
            <person name="Imamovic A."/>
            <person name="Ireland A."/>
            <person name="Larimer J."/>
            <person name="McCowan C."/>
            <person name="Murphy C."/>
            <person name="Pearson M."/>
            <person name="Poon T.W."/>
            <person name="Priest M."/>
            <person name="Roberts A."/>
            <person name="Saif S."/>
            <person name="Shea T."/>
            <person name="Sisk P."/>
            <person name="Sykes S."/>
            <person name="Wortman J."/>
            <person name="Nusbaum C."/>
            <person name="Birren B."/>
        </authorList>
    </citation>
    <scope>NUCLEOTIDE SEQUENCE [LARGE SCALE GENOMIC DNA]</scope>
    <source>
        <strain evidence="4">maculatus3</strain>
    </source>
</reference>
<dbReference type="Gene3D" id="3.80.10.10">
    <property type="entry name" value="Ribonuclease Inhibitor"/>
    <property type="match status" value="2"/>
</dbReference>
<dbReference type="PANTHER" id="PTHR45712">
    <property type="entry name" value="AGAP008170-PA"/>
    <property type="match status" value="1"/>
</dbReference>
<dbReference type="Pfam" id="PF00560">
    <property type="entry name" value="LRR_1"/>
    <property type="match status" value="1"/>
</dbReference>
<evidence type="ECO:0000256" key="1">
    <source>
        <dbReference type="ARBA" id="ARBA00022614"/>
    </source>
</evidence>
<organism evidence="3 4">
    <name type="scientific">Anopheles maculatus</name>
    <dbReference type="NCBI Taxonomy" id="74869"/>
    <lineage>
        <taxon>Eukaryota</taxon>
        <taxon>Metazoa</taxon>
        <taxon>Ecdysozoa</taxon>
        <taxon>Arthropoda</taxon>
        <taxon>Hexapoda</taxon>
        <taxon>Insecta</taxon>
        <taxon>Pterygota</taxon>
        <taxon>Neoptera</taxon>
        <taxon>Endopterygota</taxon>
        <taxon>Diptera</taxon>
        <taxon>Nematocera</taxon>
        <taxon>Culicoidea</taxon>
        <taxon>Culicidae</taxon>
        <taxon>Anophelinae</taxon>
        <taxon>Anopheles</taxon>
        <taxon>Anopheles maculatus group</taxon>
    </lineage>
</organism>
<evidence type="ECO:0000313" key="4">
    <source>
        <dbReference type="Proteomes" id="UP000075901"/>
    </source>
</evidence>
<dbReference type="InterPro" id="IPR003591">
    <property type="entry name" value="Leu-rich_rpt_typical-subtyp"/>
</dbReference>
<dbReference type="PROSITE" id="PS51450">
    <property type="entry name" value="LRR"/>
    <property type="match status" value="1"/>
</dbReference>
<dbReference type="InterPro" id="IPR001611">
    <property type="entry name" value="Leu-rich_rpt"/>
</dbReference>
<reference evidence="3" key="2">
    <citation type="submission" date="2020-05" db="UniProtKB">
        <authorList>
            <consortium name="EnsemblMetazoa"/>
        </authorList>
    </citation>
    <scope>IDENTIFICATION</scope>
    <source>
        <strain evidence="3">maculatus3</strain>
    </source>
</reference>